<dbReference type="NCBIfam" id="TIGR04183">
    <property type="entry name" value="Por_Secre_tail"/>
    <property type="match status" value="1"/>
</dbReference>
<dbReference type="InterPro" id="IPR025667">
    <property type="entry name" value="SprB_repeat"/>
</dbReference>
<feature type="chain" id="PRO_5028324818" evidence="1">
    <location>
        <begin position="28"/>
        <end position="1054"/>
    </location>
</feature>
<keyword evidence="1" id="KW-0732">Signal</keyword>
<dbReference type="GO" id="GO:0016020">
    <property type="term" value="C:membrane"/>
    <property type="evidence" value="ECO:0007669"/>
    <property type="project" value="InterPro"/>
</dbReference>
<proteinExistence type="predicted"/>
<reference evidence="3" key="1">
    <citation type="submission" date="2020-01" db="EMBL/GenBank/DDBJ databases">
        <authorList>
            <person name="Meier V. D."/>
            <person name="Meier V D."/>
        </authorList>
    </citation>
    <scope>NUCLEOTIDE SEQUENCE</scope>
    <source>
        <strain evidence="3">HLG_WM_MAG_10</strain>
    </source>
</reference>
<sequence length="1054" mass="108998">MLKSTSKILQILCCLGTLLFFSVDASASHSMGLDLTYKCIGNNQYEVNLTFYRDCNGVDVYSTATVNWAATCGSGSVNLNQTSMVEITPSCPGIVGTACNAGGGVYGIEKYTFQGIITLPTGCTDITLSHSMCCRNYAITSLSSPGGELIYVEAKIENAAICNNSPVFTNDPVPFGCVGQPVYYNHGASDVDGDDLTYSLVDCMNSAGISVGYAAGYSATIPLSTTNGVVINPATGAITFTPNMAQVGVFCVLIEEHRNGVLIGSIIRDIQFTAVACSNNVPSLSGVNNTTDYTAVATVGNQLCFNVHSTDIDQNQSTFLSWNNAITGAVFTSSTATYSVGTFCWTPTANDVGVHTFTVTVSDDYCPIVGQNTYTYTITVPDNNVPCDSIDMSIVSTNDVTCSSSDGAAVILATNGVAPYDYQLVNWTTGEFFNNTSGIFNTLTPGSYSVWVEDANGCTPACTGHTFVIAGNAIPVAATAIGADVHCPSNSTNVMDSTNRDGSVTVTATGGTAPYLYSIDGLTFQSSGLFSNLGVGTYTAIVMDANGCSATAVATVNEPRPISIGVVSITPASCGLSNGSVTLVGSGGQGSFLYYINGQSQSSPTFTNLAAGTYTFSVCDMRYCLYDTTIVIPVGPSVVATAIGADVHCPSNSTNVMDSTNRDGSVTVTATNGTAPYTYSIDGSTFQNSNVFGNLGVGTYTVFVVDANGCSDTTTATVNEPSPISIGVVSITPETCGQSNGSITLTASGGQGSFLYYINGQSQSSPTFTNLAAGTYTFSVCDMRYCLYDTTIVIPDVPAFVAMTTTTNPSCEGDCNGTATAYGDSLNTYTVVWSNGQTGATISNLCAGTYTATVTDGNGCSSIATAVITDPAAISVSLVASSDETCRGNDGSATLSVTGGTAPYTVDLANFTTATTTSNATGLFTRLNAGNHVVNVIDVNGCSVNCATHFELEGCDNAPSGSIRGVRSIAGSVSLTINPNPASSLVQVSYQTNESLVTITILDANGKTVHTKAQTSGNGSLEIIINDWADGLYYVVMTDSDGELVKTEKLIIAK</sequence>
<evidence type="ECO:0000259" key="2">
    <source>
        <dbReference type="Pfam" id="PF18962"/>
    </source>
</evidence>
<dbReference type="AlphaFoldDB" id="A0A6S6UB11"/>
<dbReference type="EMBL" id="CACVAQ010000554">
    <property type="protein sequence ID" value="CAA6830436.1"/>
    <property type="molecule type" value="Genomic_DNA"/>
</dbReference>
<evidence type="ECO:0000313" key="3">
    <source>
        <dbReference type="EMBL" id="CAA6830436.1"/>
    </source>
</evidence>
<dbReference type="GO" id="GO:0005509">
    <property type="term" value="F:calcium ion binding"/>
    <property type="evidence" value="ECO:0007669"/>
    <property type="project" value="InterPro"/>
</dbReference>
<protein>
    <submittedName>
        <fullName evidence="3">Internalin, putative</fullName>
    </submittedName>
</protein>
<dbReference type="InterPro" id="IPR015919">
    <property type="entry name" value="Cadherin-like_sf"/>
</dbReference>
<dbReference type="SUPFAM" id="SSF49313">
    <property type="entry name" value="Cadherin-like"/>
    <property type="match status" value="1"/>
</dbReference>
<dbReference type="Gene3D" id="2.60.40.10">
    <property type="entry name" value="Immunoglobulins"/>
    <property type="match status" value="1"/>
</dbReference>
<dbReference type="InterPro" id="IPR026444">
    <property type="entry name" value="Secre_tail"/>
</dbReference>
<dbReference type="InterPro" id="IPR013783">
    <property type="entry name" value="Ig-like_fold"/>
</dbReference>
<organism evidence="3">
    <name type="scientific">uncultured Aureispira sp</name>
    <dbReference type="NCBI Taxonomy" id="1331704"/>
    <lineage>
        <taxon>Bacteria</taxon>
        <taxon>Pseudomonadati</taxon>
        <taxon>Bacteroidota</taxon>
        <taxon>Saprospiria</taxon>
        <taxon>Saprospirales</taxon>
        <taxon>Saprospiraceae</taxon>
        <taxon>Aureispira</taxon>
        <taxon>environmental samples</taxon>
    </lineage>
</organism>
<dbReference type="Pfam" id="PF18962">
    <property type="entry name" value="Por_Secre_tail"/>
    <property type="match status" value="1"/>
</dbReference>
<feature type="domain" description="Secretion system C-terminal sorting" evidence="2">
    <location>
        <begin position="977"/>
        <end position="1052"/>
    </location>
</feature>
<dbReference type="Gene3D" id="2.60.40.740">
    <property type="match status" value="1"/>
</dbReference>
<dbReference type="Pfam" id="PF13573">
    <property type="entry name" value="SprB"/>
    <property type="match status" value="6"/>
</dbReference>
<name>A0A6S6UB11_9BACT</name>
<evidence type="ECO:0000256" key="1">
    <source>
        <dbReference type="SAM" id="SignalP"/>
    </source>
</evidence>
<feature type="signal peptide" evidence="1">
    <location>
        <begin position="1"/>
        <end position="27"/>
    </location>
</feature>
<gene>
    <name evidence="3" type="ORF">HELGO_WM27413</name>
</gene>
<accession>A0A6S6UB11</accession>